<gene>
    <name evidence="2" type="ORF">DKY63_04750</name>
</gene>
<protein>
    <submittedName>
        <fullName evidence="2">Uncharacterized protein</fullName>
    </submittedName>
</protein>
<dbReference type="SUPFAM" id="SSF56399">
    <property type="entry name" value="ADP-ribosylation"/>
    <property type="match status" value="1"/>
</dbReference>
<accession>A0A2Z4REH6</accession>
<dbReference type="OrthoDB" id="6732829at2"/>
<sequence>MQTSLSATLEHTGNSSQTMSSLGAVDIQPPVLSSNTFSSLETDFIDQTDLDRRWASFIKEMNTQPLTESGAVAVLRSGVLLRDPCKALAGEFADWLYRSIRPLGSLTEDRLEEIIDVVCHLPDSQWQAALGENIRFLSGKNPEGLAKLIESKLKRSNALHRELILNGKLLSDVHCRSLVNLIIEGRQYIGPNDGELDSIMLLLEDASEVRPTPKDALALLDELMHLLEKDNVRQLPWVPCFMAEVSDLRDQIKPAEEEGQTWLQWLIGPSWLESLVGHPVWPSASMNSTAAEASPVPSSDHSTWPLSAMLAFDRNAASYEDVASNRQSLAKSIVDVLLMVSNAAKSAGATRSGASVDSFGRPDPETSGSAWKNGAYYFDVSPFDPARGQQNPTPADPLTMVTHAIAKADEWFTRNLVPWDSASAQAPDVVIEMEPLVEVYRTTTELLSGPLPVVEDVREQVQRLLQRMAASLVSNGAAVWSSAGALLERHPGRAAGAFAAYMAVSNFYAYWFEPAVEEMVDPLQGVEFTPESAPDEATMAHEHIVEGIDSLFEDFPDFAEQVVHLVSQSKYSDPFDDPQLLEDLEVLLKSTASGTENLTYQDYLTEIATLAALDTEDTALVDGPAIDPVNASDVPLTLSAADLALTANVRNKRSLDDLSLSSNFQTSESGVAAHSSAKWLIEAGQRELDAVISIGPGEEIAPGVTINQAADLFIKDYVELQTVLDPALFVVSFTEDFVAGSDLPVNLKSEVNYKTRFTVSYFLSRPESKNRHASPDKTMRYVEFTLADLLMGQHKTRIEPFETLNVLWPSGYTDGFKSAVESNRLLKDYKERSEKVLSRPEAFDLWKKSFQFKLRHLVTDFLQGEGVSKKGKEIAEKFLKGEIQIRPIAITQGKFSSVFHVSNAVFLSTSILGENARDGLFVFMGGKESVIESPVELFEEDGKSIEECPDLRAALSDRIPLKALLGRDDDDFKYSQGRFVWSWNPVKTFENYKWPYRPIVFGRRDGPNIYGENHDAFKDVYNNVVSKAKSDIDTMTSTSGERFIDGMLDILSESLRVGAIILALPGAPTAPFAFLMGAGASATQYLRGKLVDDPLESARHKSNAVIGMVAQVAAPYIGKTLGKVFSKAVDSRIAGKVLERLRFDVFPREISRNFPKYGHSASSALPGVSRIERWIAPRVRNPWIIQEKIDRKHTGNVLVERLKSLAKGPQVAQRLMDRSRVLFFGNHKNGYVYRGFAMRGDMRSPQEVFDKGFKSNGGQASGYYDTSGMGAFNNGGKNGGWTYLIGGRGIDGEDVLRNANWRAGTGARLGSNPYQISYAQDIPGSNILGAYDPAGKFIPNPSALSRAIEKSVPTPFVEKVPFPIKNVVQNKNSTHTPIVLPQ</sequence>
<feature type="region of interest" description="Disordered" evidence="1">
    <location>
        <begin position="1"/>
        <end position="20"/>
    </location>
</feature>
<evidence type="ECO:0000256" key="1">
    <source>
        <dbReference type="SAM" id="MobiDB-lite"/>
    </source>
</evidence>
<reference evidence="2 3" key="1">
    <citation type="submission" date="2018-05" db="EMBL/GenBank/DDBJ databases">
        <title>Whole genome sequence of Pseudomonas putida JBC17.</title>
        <authorList>
            <person name="Lee Y.H."/>
            <person name="David K."/>
        </authorList>
    </citation>
    <scope>NUCLEOTIDE SEQUENCE [LARGE SCALE GENOMIC DNA]</scope>
    <source>
        <strain evidence="2 3">JBC17</strain>
    </source>
</reference>
<name>A0A2Z4REH6_PSEPU</name>
<evidence type="ECO:0000313" key="2">
    <source>
        <dbReference type="EMBL" id="AWY39249.1"/>
    </source>
</evidence>
<dbReference type="Proteomes" id="UP000250299">
    <property type="component" value="Chromosome"/>
</dbReference>
<organism evidence="2 3">
    <name type="scientific">Pseudomonas putida</name>
    <name type="common">Arthrobacter siderocapsulatus</name>
    <dbReference type="NCBI Taxonomy" id="303"/>
    <lineage>
        <taxon>Bacteria</taxon>
        <taxon>Pseudomonadati</taxon>
        <taxon>Pseudomonadota</taxon>
        <taxon>Gammaproteobacteria</taxon>
        <taxon>Pseudomonadales</taxon>
        <taxon>Pseudomonadaceae</taxon>
        <taxon>Pseudomonas</taxon>
    </lineage>
</organism>
<evidence type="ECO:0000313" key="3">
    <source>
        <dbReference type="Proteomes" id="UP000250299"/>
    </source>
</evidence>
<dbReference type="EMBL" id="CP029693">
    <property type="protein sequence ID" value="AWY39249.1"/>
    <property type="molecule type" value="Genomic_DNA"/>
</dbReference>
<proteinExistence type="predicted"/>